<dbReference type="RefSeq" id="WP_378044202.1">
    <property type="nucleotide sequence ID" value="NZ_JBHSXE010000001.1"/>
</dbReference>
<reference evidence="2" key="1">
    <citation type="journal article" date="2019" name="Int. J. Syst. Evol. Microbiol.">
        <title>The Global Catalogue of Microorganisms (GCM) 10K type strain sequencing project: providing services to taxonomists for standard genome sequencing and annotation.</title>
        <authorList>
            <consortium name="The Broad Institute Genomics Platform"/>
            <consortium name="The Broad Institute Genome Sequencing Center for Infectious Disease"/>
            <person name="Wu L."/>
            <person name="Ma J."/>
        </authorList>
    </citation>
    <scope>NUCLEOTIDE SEQUENCE [LARGE SCALE GENOMIC DNA]</scope>
    <source>
        <strain evidence="2">JCM 3369</strain>
    </source>
</reference>
<evidence type="ECO:0000313" key="2">
    <source>
        <dbReference type="Proteomes" id="UP001596380"/>
    </source>
</evidence>
<evidence type="ECO:0000313" key="1">
    <source>
        <dbReference type="EMBL" id="MFC6887172.1"/>
    </source>
</evidence>
<evidence type="ECO:0008006" key="3">
    <source>
        <dbReference type="Google" id="ProtNLM"/>
    </source>
</evidence>
<comment type="caution">
    <text evidence="1">The sequence shown here is derived from an EMBL/GenBank/DDBJ whole genome shotgun (WGS) entry which is preliminary data.</text>
</comment>
<accession>A0ABW2D0M8</accession>
<gene>
    <name evidence="1" type="ORF">ACFQKB_45940</name>
</gene>
<name>A0ABW2D0M8_9ACTN</name>
<sequence length="176" mass="18557">MSRLATCVDLLRRAGSDVGHPDLAERLVRALEDGVATLDALPRDDAFWIGWANTDATLFKLHDHASLRLAADPGDRPARWALIALALAHGGNDGGLPLLAPLVAADPAAAADAVAIAEWVWEEIGLNNAADLRAVLSAADRSELEEAARRDPAARELRIALSVLDGADLPEALARA</sequence>
<dbReference type="EMBL" id="JBHSXS010000072">
    <property type="protein sequence ID" value="MFC6887172.1"/>
    <property type="molecule type" value="Genomic_DNA"/>
</dbReference>
<organism evidence="1 2">
    <name type="scientific">Actinomadura yumaensis</name>
    <dbReference type="NCBI Taxonomy" id="111807"/>
    <lineage>
        <taxon>Bacteria</taxon>
        <taxon>Bacillati</taxon>
        <taxon>Actinomycetota</taxon>
        <taxon>Actinomycetes</taxon>
        <taxon>Streptosporangiales</taxon>
        <taxon>Thermomonosporaceae</taxon>
        <taxon>Actinomadura</taxon>
    </lineage>
</organism>
<keyword evidence="2" id="KW-1185">Reference proteome</keyword>
<protein>
    <recommendedName>
        <fullName evidence="3">HEAT repeat domain-containing protein</fullName>
    </recommendedName>
</protein>
<proteinExistence type="predicted"/>
<dbReference type="Proteomes" id="UP001596380">
    <property type="component" value="Unassembled WGS sequence"/>
</dbReference>